<proteinExistence type="predicted"/>
<protein>
    <submittedName>
        <fullName evidence="1">Uncharacterized protein</fullName>
    </submittedName>
</protein>
<organism evidence="1 2">
    <name type="scientific">Benzoatithermus flavus</name>
    <dbReference type="NCBI Taxonomy" id="3108223"/>
    <lineage>
        <taxon>Bacteria</taxon>
        <taxon>Pseudomonadati</taxon>
        <taxon>Pseudomonadota</taxon>
        <taxon>Alphaproteobacteria</taxon>
        <taxon>Geminicoccales</taxon>
        <taxon>Geminicoccaceae</taxon>
        <taxon>Benzoatithermus</taxon>
    </lineage>
</organism>
<keyword evidence="2" id="KW-1185">Reference proteome</keyword>
<dbReference type="EMBL" id="JBBLZC010000011">
    <property type="protein sequence ID" value="MEK0083969.1"/>
    <property type="molecule type" value="Genomic_DNA"/>
</dbReference>
<accession>A0ABU8XUB8</accession>
<name>A0ABU8XUB8_9PROT</name>
<reference evidence="1 2" key="1">
    <citation type="submission" date="2024-01" db="EMBL/GenBank/DDBJ databases">
        <title>Multi-omics insights into the function and evolution of sodium benzoate biodegradation pathways in Benzoatithermus flavus gen. nov., sp. nov. from hot spring.</title>
        <authorList>
            <person name="Hu C.-J."/>
            <person name="Li W.-J."/>
        </authorList>
    </citation>
    <scope>NUCLEOTIDE SEQUENCE [LARGE SCALE GENOMIC DNA]</scope>
    <source>
        <strain evidence="1 2">SYSU G07066</strain>
    </source>
</reference>
<evidence type="ECO:0000313" key="2">
    <source>
        <dbReference type="Proteomes" id="UP001375743"/>
    </source>
</evidence>
<evidence type="ECO:0000313" key="1">
    <source>
        <dbReference type="EMBL" id="MEK0083969.1"/>
    </source>
</evidence>
<comment type="caution">
    <text evidence="1">The sequence shown here is derived from an EMBL/GenBank/DDBJ whole genome shotgun (WGS) entry which is preliminary data.</text>
</comment>
<sequence length="191" mass="20763">MAEGSGALVQALNTGDLRRDDAFVRAVVDYFQRFAAGCTLPRPIEGYLAGGLGVRCYAGARATGDMFFPGARVLIPPDTVLLVRNDGREHAPIFDHQYTPDFGLLHPDYAKRAVDLAQHLRGQTEAEAVELAGLRAGPGGLAAETFWPGEWPLPPGTDPVAERWGYTRGIDTARLARALRQEPLDLLPERT</sequence>
<dbReference type="RefSeq" id="WP_418159820.1">
    <property type="nucleotide sequence ID" value="NZ_JBBLZC010000011.1"/>
</dbReference>
<dbReference type="Proteomes" id="UP001375743">
    <property type="component" value="Unassembled WGS sequence"/>
</dbReference>
<gene>
    <name evidence="1" type="ORF">U1T56_12470</name>
</gene>